<dbReference type="PANTHER" id="PTHR10174">
    <property type="entry name" value="ALPHA-TOCOPHEROL TRANSFER PROTEIN-RELATED"/>
    <property type="match status" value="1"/>
</dbReference>
<dbReference type="SUPFAM" id="SSF46938">
    <property type="entry name" value="CRAL/TRIO N-terminal domain"/>
    <property type="match status" value="1"/>
</dbReference>
<dbReference type="AlphaFoldDB" id="A0AAR5QHW1"/>
<dbReference type="Proteomes" id="UP000019118">
    <property type="component" value="Unassembled WGS sequence"/>
</dbReference>
<dbReference type="InterPro" id="IPR036865">
    <property type="entry name" value="CRAL-TRIO_dom_sf"/>
</dbReference>
<dbReference type="InterPro" id="IPR036273">
    <property type="entry name" value="CRAL/TRIO_N_dom_sf"/>
</dbReference>
<accession>A0AAR5QHW1</accession>
<protein>
    <recommendedName>
        <fullName evidence="3">CRAL/TRIO N-terminal domain-containing protein</fullName>
    </recommendedName>
</protein>
<keyword evidence="2" id="KW-1185">Reference proteome</keyword>
<organism evidence="1 2">
    <name type="scientific">Dendroctonus ponderosae</name>
    <name type="common">Mountain pine beetle</name>
    <dbReference type="NCBI Taxonomy" id="77166"/>
    <lineage>
        <taxon>Eukaryota</taxon>
        <taxon>Metazoa</taxon>
        <taxon>Ecdysozoa</taxon>
        <taxon>Arthropoda</taxon>
        <taxon>Hexapoda</taxon>
        <taxon>Insecta</taxon>
        <taxon>Pterygota</taxon>
        <taxon>Neoptera</taxon>
        <taxon>Endopterygota</taxon>
        <taxon>Coleoptera</taxon>
        <taxon>Polyphaga</taxon>
        <taxon>Cucujiformia</taxon>
        <taxon>Curculionidae</taxon>
        <taxon>Scolytinae</taxon>
        <taxon>Dendroctonus</taxon>
    </lineage>
</organism>
<sequence>MDPSNKSSHLNIIKTWLSKQNHLPQNISEVLLNRFLHTCNYSIEQTKNLIELFYTLRSQAPEIFSDRDPASPEILEIFENFDFIPLRKPSETNDKIFIYHIKNPDPAKYHFINALKAFFILADVRMAIEKEIPDGEIPIFDMTNFTLKHLTKINLPVLRKYMMYT</sequence>
<dbReference type="GO" id="GO:0016020">
    <property type="term" value="C:membrane"/>
    <property type="evidence" value="ECO:0007669"/>
    <property type="project" value="TreeGrafter"/>
</dbReference>
<evidence type="ECO:0008006" key="3">
    <source>
        <dbReference type="Google" id="ProtNLM"/>
    </source>
</evidence>
<dbReference type="PANTHER" id="PTHR10174:SF222">
    <property type="entry name" value="GH10083P-RELATED"/>
    <property type="match status" value="1"/>
</dbReference>
<evidence type="ECO:0000313" key="1">
    <source>
        <dbReference type="EnsemblMetazoa" id="XP_019772823.1"/>
    </source>
</evidence>
<reference evidence="2" key="1">
    <citation type="journal article" date="2013" name="Genome Biol.">
        <title>Draft genome of the mountain pine beetle, Dendroctonus ponderosae Hopkins, a major forest pest.</title>
        <authorList>
            <person name="Keeling C.I."/>
            <person name="Yuen M.M."/>
            <person name="Liao N.Y."/>
            <person name="Docking T.R."/>
            <person name="Chan S.K."/>
            <person name="Taylor G.A."/>
            <person name="Palmquist D.L."/>
            <person name="Jackman S.D."/>
            <person name="Nguyen A."/>
            <person name="Li M."/>
            <person name="Henderson H."/>
            <person name="Janes J.K."/>
            <person name="Zhao Y."/>
            <person name="Pandoh P."/>
            <person name="Moore R."/>
            <person name="Sperling F.A."/>
            <person name="Huber D.P."/>
            <person name="Birol I."/>
            <person name="Jones S.J."/>
            <person name="Bohlmann J."/>
        </authorList>
    </citation>
    <scope>NUCLEOTIDE SEQUENCE</scope>
</reference>
<reference evidence="1" key="2">
    <citation type="submission" date="2024-08" db="UniProtKB">
        <authorList>
            <consortium name="EnsemblMetazoa"/>
        </authorList>
    </citation>
    <scope>IDENTIFICATION</scope>
</reference>
<dbReference type="EnsemblMetazoa" id="XM_019917264.1">
    <property type="protein sequence ID" value="XP_019772823.1"/>
    <property type="gene ID" value="LOC109546348"/>
</dbReference>
<evidence type="ECO:0000313" key="2">
    <source>
        <dbReference type="Proteomes" id="UP000019118"/>
    </source>
</evidence>
<dbReference type="Gene3D" id="3.40.525.10">
    <property type="entry name" value="CRAL-TRIO lipid binding domain"/>
    <property type="match status" value="1"/>
</dbReference>
<name>A0AAR5QHW1_DENPD</name>
<dbReference type="SUPFAM" id="SSF52087">
    <property type="entry name" value="CRAL/TRIO domain"/>
    <property type="match status" value="1"/>
</dbReference>
<dbReference type="GO" id="GO:1902936">
    <property type="term" value="F:phosphatidylinositol bisphosphate binding"/>
    <property type="evidence" value="ECO:0007669"/>
    <property type="project" value="TreeGrafter"/>
</dbReference>
<proteinExistence type="predicted"/>